<dbReference type="EnsemblMetazoa" id="Aqu2.1.35816_001">
    <property type="protein sequence ID" value="Aqu2.1.35816_001"/>
    <property type="gene ID" value="Aqu2.1.35816"/>
</dbReference>
<reference evidence="1" key="1">
    <citation type="submission" date="2017-05" db="UniProtKB">
        <authorList>
            <consortium name="EnsemblMetazoa"/>
        </authorList>
    </citation>
    <scope>IDENTIFICATION</scope>
</reference>
<organism evidence="1">
    <name type="scientific">Amphimedon queenslandica</name>
    <name type="common">Sponge</name>
    <dbReference type="NCBI Taxonomy" id="400682"/>
    <lineage>
        <taxon>Eukaryota</taxon>
        <taxon>Metazoa</taxon>
        <taxon>Porifera</taxon>
        <taxon>Demospongiae</taxon>
        <taxon>Heteroscleromorpha</taxon>
        <taxon>Haplosclerida</taxon>
        <taxon>Niphatidae</taxon>
        <taxon>Amphimedon</taxon>
    </lineage>
</organism>
<proteinExistence type="predicted"/>
<protein>
    <submittedName>
        <fullName evidence="1">Uncharacterized protein</fullName>
    </submittedName>
</protein>
<accession>A0A1X7V741</accession>
<dbReference type="AlphaFoldDB" id="A0A1X7V741"/>
<evidence type="ECO:0000313" key="1">
    <source>
        <dbReference type="EnsemblMetazoa" id="Aqu2.1.35816_001"/>
    </source>
</evidence>
<name>A0A1X7V741_AMPQE</name>
<sequence length="197" mass="22452">MDVGTVSSEQISMQEELVSATESLHRADMLKLSTGKFIVQLKEQHLATQACVAYTIESITTLLHTVLNVCESKLLDKLNGAGINCDPMIINEAFDGDHCHPFMNVLSAYQQKQFINNNLPYVLTEHNSHDDCLRDICDGWQAKEHDRKEMYFFKNLAYFDEVEICNPLDSHTKLHKLGPNTILGNRRPGFYLRKYGT</sequence>
<dbReference type="InParanoid" id="A0A1X7V741"/>